<accession>C1E169</accession>
<dbReference type="Proteomes" id="UP000002009">
    <property type="component" value="Chromosome 3"/>
</dbReference>
<protein>
    <recommendedName>
        <fullName evidence="4">BZIP domain-containing protein</fullName>
    </recommendedName>
</protein>
<evidence type="ECO:0000313" key="2">
    <source>
        <dbReference type="EMBL" id="ACO61686.1"/>
    </source>
</evidence>
<feature type="compositionally biased region" description="Basic and acidic residues" evidence="1">
    <location>
        <begin position="146"/>
        <end position="160"/>
    </location>
</feature>
<dbReference type="EMBL" id="CP001324">
    <property type="protein sequence ID" value="ACO61686.1"/>
    <property type="molecule type" value="Genomic_DNA"/>
</dbReference>
<evidence type="ECO:0008006" key="4">
    <source>
        <dbReference type="Google" id="ProtNLM"/>
    </source>
</evidence>
<feature type="compositionally biased region" description="Polar residues" evidence="1">
    <location>
        <begin position="163"/>
        <end position="180"/>
    </location>
</feature>
<gene>
    <name evidence="2" type="ORF">MICPUN_56765</name>
</gene>
<dbReference type="CDD" id="cd14688">
    <property type="entry name" value="bZIP_YAP"/>
    <property type="match status" value="1"/>
</dbReference>
<feature type="compositionally biased region" description="Gly residues" evidence="1">
    <location>
        <begin position="71"/>
        <end position="85"/>
    </location>
</feature>
<feature type="region of interest" description="Disordered" evidence="1">
    <location>
        <begin position="55"/>
        <end position="127"/>
    </location>
</feature>
<feature type="region of interest" description="Disordered" evidence="1">
    <location>
        <begin position="212"/>
        <end position="231"/>
    </location>
</feature>
<sequence length="508" mass="55206">MSDPIGFGELGELGRTLDEDMMMNSAVFDGALDAIYSKFDLGNPDDLASLYGVSPGAPDVRDVRVPAQTGTGTGTGSGDGSGDGSGAFNPKIDGKAETTSTAVGKRGRANLNQAEVQKRYRERKKNRMLDLEKQVEDLREKVKELEREKARRGDGTDLKEASGSGNSTPPDAATTTTEGGRSSDDDTTTLLRPFAVAPGDGDPEFTERMLREDAARRSRDSKGLKTDSGDGSGCEGHLTFIIEASEALKRGVDGPSATGKFKNYTEAEIWWGGVTEVYNKAVRNIRDLVDVGANDSNLRSAIDAISNVVSVARESRSELAVISTMTRSAENMEKDAASKGLDLRAACRTSCALLAKSVVDASMQSQNTQEVLTKLQNELPPKDLEIIVDWFESYTDEFQRIGMVRYSMIQKYEHTKLTADVPHTVYGIPASEVTKEEGPYAEDSRVIMDSLRKEMLMYKDGIQDLLQQLPVRSAAQLYLSAFPSAPDPLSLALELKKKLRPESKATSE</sequence>
<evidence type="ECO:0000256" key="1">
    <source>
        <dbReference type="SAM" id="MobiDB-lite"/>
    </source>
</evidence>
<dbReference type="Gene3D" id="1.20.5.170">
    <property type="match status" value="1"/>
</dbReference>
<dbReference type="AlphaFoldDB" id="C1E169"/>
<organism evidence="2 3">
    <name type="scientific">Micromonas commoda (strain RCC299 / NOUM17 / CCMP2709)</name>
    <name type="common">Picoplanktonic green alga</name>
    <dbReference type="NCBI Taxonomy" id="296587"/>
    <lineage>
        <taxon>Eukaryota</taxon>
        <taxon>Viridiplantae</taxon>
        <taxon>Chlorophyta</taxon>
        <taxon>Mamiellophyceae</taxon>
        <taxon>Mamiellales</taxon>
        <taxon>Mamiellaceae</taxon>
        <taxon>Micromonas</taxon>
    </lineage>
</organism>
<proteinExistence type="predicted"/>
<feature type="region of interest" description="Disordered" evidence="1">
    <location>
        <begin position="146"/>
        <end position="206"/>
    </location>
</feature>
<dbReference type="GeneID" id="8242050"/>
<feature type="compositionally biased region" description="Basic and acidic residues" evidence="1">
    <location>
        <begin position="212"/>
        <end position="228"/>
    </location>
</feature>
<evidence type="ECO:0000313" key="3">
    <source>
        <dbReference type="Proteomes" id="UP000002009"/>
    </source>
</evidence>
<dbReference type="RefSeq" id="XP_002500428.1">
    <property type="nucleotide sequence ID" value="XM_002500382.1"/>
</dbReference>
<dbReference type="InParanoid" id="C1E169"/>
<keyword evidence="3" id="KW-1185">Reference proteome</keyword>
<name>C1E169_MICCC</name>
<reference evidence="2 3" key="1">
    <citation type="journal article" date="2009" name="Science">
        <title>Green evolution and dynamic adaptations revealed by genomes of the marine picoeukaryotes Micromonas.</title>
        <authorList>
            <person name="Worden A.Z."/>
            <person name="Lee J.H."/>
            <person name="Mock T."/>
            <person name="Rouze P."/>
            <person name="Simmons M.P."/>
            <person name="Aerts A.L."/>
            <person name="Allen A.E."/>
            <person name="Cuvelier M.L."/>
            <person name="Derelle E."/>
            <person name="Everett M.V."/>
            <person name="Foulon E."/>
            <person name="Grimwood J."/>
            <person name="Gundlach H."/>
            <person name="Henrissat B."/>
            <person name="Napoli C."/>
            <person name="McDonald S.M."/>
            <person name="Parker M.S."/>
            <person name="Rombauts S."/>
            <person name="Salamov A."/>
            <person name="Von Dassow P."/>
            <person name="Badger J.H."/>
            <person name="Coutinho P.M."/>
            <person name="Demir E."/>
            <person name="Dubchak I."/>
            <person name="Gentemann C."/>
            <person name="Eikrem W."/>
            <person name="Gready J.E."/>
            <person name="John U."/>
            <person name="Lanier W."/>
            <person name="Lindquist E.A."/>
            <person name="Lucas S."/>
            <person name="Mayer K.F."/>
            <person name="Moreau H."/>
            <person name="Not F."/>
            <person name="Otillar R."/>
            <person name="Panaud O."/>
            <person name="Pangilinan J."/>
            <person name="Paulsen I."/>
            <person name="Piegu B."/>
            <person name="Poliakov A."/>
            <person name="Robbens S."/>
            <person name="Schmutz J."/>
            <person name="Toulza E."/>
            <person name="Wyss T."/>
            <person name="Zelensky A."/>
            <person name="Zhou K."/>
            <person name="Armbrust E.V."/>
            <person name="Bhattacharya D."/>
            <person name="Goodenough U.W."/>
            <person name="Van de Peer Y."/>
            <person name="Grigoriev I.V."/>
        </authorList>
    </citation>
    <scope>NUCLEOTIDE SEQUENCE [LARGE SCALE GENOMIC DNA]</scope>
    <source>
        <strain evidence="3">RCC299 / NOUM17</strain>
    </source>
</reference>
<dbReference type="KEGG" id="mis:MICPUN_56765"/>